<evidence type="ECO:0000313" key="1">
    <source>
        <dbReference type="EMBL" id="OAD20492.1"/>
    </source>
</evidence>
<name>A0A176RXI0_9GAMM</name>
<reference evidence="1 2" key="1">
    <citation type="submission" date="2016-05" db="EMBL/GenBank/DDBJ databases">
        <title>Single-cell genome of chain-forming Candidatus Thiomargarita nelsonii and comparison to other large sulfur-oxidizing bacteria.</title>
        <authorList>
            <person name="Winkel M."/>
            <person name="Salman V."/>
            <person name="Woyke T."/>
            <person name="Schulz-Vogt H."/>
            <person name="Richter M."/>
            <person name="Flood B."/>
            <person name="Bailey J."/>
            <person name="Amann R."/>
            <person name="Mussmann M."/>
        </authorList>
    </citation>
    <scope>NUCLEOTIDE SEQUENCE [LARGE SCALE GENOMIC DNA]</scope>
    <source>
        <strain evidence="1 2">THI036</strain>
    </source>
</reference>
<proteinExistence type="predicted"/>
<gene>
    <name evidence="1" type="ORF">THIOM_003802</name>
</gene>
<organism evidence="1 2">
    <name type="scientific">Candidatus Thiomargarita nelsonii</name>
    <dbReference type="NCBI Taxonomy" id="1003181"/>
    <lineage>
        <taxon>Bacteria</taxon>
        <taxon>Pseudomonadati</taxon>
        <taxon>Pseudomonadota</taxon>
        <taxon>Gammaproteobacteria</taxon>
        <taxon>Thiotrichales</taxon>
        <taxon>Thiotrichaceae</taxon>
        <taxon>Thiomargarita</taxon>
    </lineage>
</organism>
<sequence length="86" mass="9958">MNGFSRIMRYFKVLPLLPEKGGEIFGQIRSEFQKKTGISDSALKKHAIDMILASEAICHGMIFVYNDKIYEKLAEFSELKIEKWID</sequence>
<keyword evidence="2" id="KW-1185">Reference proteome</keyword>
<accession>A0A176RXI0</accession>
<dbReference type="AlphaFoldDB" id="A0A176RXI0"/>
<dbReference type="InterPro" id="IPR029060">
    <property type="entry name" value="PIN-like_dom_sf"/>
</dbReference>
<dbReference type="EMBL" id="LUTY01002331">
    <property type="protein sequence ID" value="OAD20492.1"/>
    <property type="molecule type" value="Genomic_DNA"/>
</dbReference>
<comment type="caution">
    <text evidence="1">The sequence shown here is derived from an EMBL/GenBank/DDBJ whole genome shotgun (WGS) entry which is preliminary data.</text>
</comment>
<dbReference type="Gene3D" id="3.40.50.1010">
    <property type="entry name" value="5'-nuclease"/>
    <property type="match status" value="1"/>
</dbReference>
<dbReference type="SUPFAM" id="SSF88723">
    <property type="entry name" value="PIN domain-like"/>
    <property type="match status" value="1"/>
</dbReference>
<protein>
    <submittedName>
        <fullName evidence="1">PilT-like protein</fullName>
    </submittedName>
</protein>
<evidence type="ECO:0000313" key="2">
    <source>
        <dbReference type="Proteomes" id="UP000076962"/>
    </source>
</evidence>
<dbReference type="Proteomes" id="UP000076962">
    <property type="component" value="Unassembled WGS sequence"/>
</dbReference>